<dbReference type="NCBIfam" id="TIGR00592">
    <property type="entry name" value="pol2"/>
    <property type="match status" value="1"/>
</dbReference>
<evidence type="ECO:0000256" key="3">
    <source>
        <dbReference type="ARBA" id="ARBA00022679"/>
    </source>
</evidence>
<evidence type="ECO:0000313" key="9">
    <source>
        <dbReference type="EMBL" id="AAC38857.1"/>
    </source>
</evidence>
<dbReference type="InterPro" id="IPR006172">
    <property type="entry name" value="DNA-dir_DNA_pol_B"/>
</dbReference>
<feature type="compositionally biased region" description="Polar residues" evidence="6">
    <location>
        <begin position="258"/>
        <end position="269"/>
    </location>
</feature>
<dbReference type="PANTHER" id="PTHR45861:SF1">
    <property type="entry name" value="DNA POLYMERASE ALPHA CATALYTIC SUBUNIT"/>
    <property type="match status" value="1"/>
</dbReference>
<dbReference type="AlphaFoldDB" id="O44055"/>
<keyword evidence="3" id="KW-0808">Transferase</keyword>
<dbReference type="InterPro" id="IPR012337">
    <property type="entry name" value="RNaseH-like_sf"/>
</dbReference>
<dbReference type="GO" id="GO:0003697">
    <property type="term" value="F:single-stranded DNA binding"/>
    <property type="evidence" value="ECO:0007669"/>
    <property type="project" value="TreeGrafter"/>
</dbReference>
<dbReference type="GO" id="GO:0003887">
    <property type="term" value="F:DNA-directed DNA polymerase activity"/>
    <property type="evidence" value="ECO:0007669"/>
    <property type="project" value="UniProtKB-KW"/>
</dbReference>
<dbReference type="PIR" id="T30195">
    <property type="entry name" value="T30195"/>
</dbReference>
<organism evidence="9">
    <name type="scientific">Stylonychia lemnae</name>
    <name type="common">Ciliate</name>
    <dbReference type="NCBI Taxonomy" id="5949"/>
    <lineage>
        <taxon>Eukaryota</taxon>
        <taxon>Sar</taxon>
        <taxon>Alveolata</taxon>
        <taxon>Ciliophora</taxon>
        <taxon>Intramacronucleata</taxon>
        <taxon>Spirotrichea</taxon>
        <taxon>Stichotrichia</taxon>
        <taxon>Sporadotrichida</taxon>
        <taxon>Oxytrichidae</taxon>
        <taxon>Stylonychinae</taxon>
        <taxon>Stylonychia</taxon>
    </lineage>
</organism>
<accession>O44055</accession>
<dbReference type="InterPro" id="IPR023211">
    <property type="entry name" value="DNA_pol_palm_dom_sf"/>
</dbReference>
<dbReference type="EC" id="2.7.7.7" evidence="2"/>
<feature type="non-terminal residue" evidence="9">
    <location>
        <position position="1"/>
    </location>
</feature>
<proteinExistence type="evidence at transcript level"/>
<dbReference type="Gene3D" id="3.90.1600.10">
    <property type="entry name" value="Palm domain of DNA polymerase"/>
    <property type="match status" value="1"/>
</dbReference>
<dbReference type="SUPFAM" id="SSF53098">
    <property type="entry name" value="Ribonuclease H-like"/>
    <property type="match status" value="1"/>
</dbReference>
<dbReference type="PRINTS" id="PR00106">
    <property type="entry name" value="DNAPOLB"/>
</dbReference>
<evidence type="ECO:0000256" key="1">
    <source>
        <dbReference type="ARBA" id="ARBA00005755"/>
    </source>
</evidence>
<dbReference type="Pfam" id="PF00136">
    <property type="entry name" value="DNA_pol_B"/>
    <property type="match status" value="1"/>
</dbReference>
<dbReference type="Gene3D" id="3.30.70.2820">
    <property type="match status" value="1"/>
</dbReference>
<name>O44055_STYLE</name>
<dbReference type="Gene3D" id="3.30.420.10">
    <property type="entry name" value="Ribonuclease H-like superfamily/Ribonuclease H"/>
    <property type="match status" value="1"/>
</dbReference>
<dbReference type="GO" id="GO:1902975">
    <property type="term" value="P:mitotic DNA replication initiation"/>
    <property type="evidence" value="ECO:0007669"/>
    <property type="project" value="TreeGrafter"/>
</dbReference>
<dbReference type="EMBL" id="U89703">
    <property type="protein sequence ID" value="AAC38857.1"/>
    <property type="molecule type" value="mRNA"/>
</dbReference>
<evidence type="ECO:0000256" key="4">
    <source>
        <dbReference type="ARBA" id="ARBA00022695"/>
    </source>
</evidence>
<feature type="region of interest" description="Disordered" evidence="6">
    <location>
        <begin position="228"/>
        <end position="305"/>
    </location>
</feature>
<reference evidence="9" key="1">
    <citation type="journal article" date="1997" name="J. Mol. Evol.">
        <title>Phylogenetic relationships among hypotrichous ciliates determined with the macronuclear gene encoding the large, catalytic subunit of DNA polymerase alpha.</title>
        <authorList>
            <person name="Hoffman D.C."/>
            <person name="Prescott D.M."/>
        </authorList>
    </citation>
    <scope>NUCLEOTIDE SEQUENCE</scope>
</reference>
<dbReference type="GO" id="GO:0000166">
    <property type="term" value="F:nucleotide binding"/>
    <property type="evidence" value="ECO:0007669"/>
    <property type="project" value="InterPro"/>
</dbReference>
<dbReference type="InterPro" id="IPR043502">
    <property type="entry name" value="DNA/RNA_pol_sf"/>
</dbReference>
<dbReference type="Pfam" id="PF03104">
    <property type="entry name" value="DNA_pol_B_exo1"/>
    <property type="match status" value="1"/>
</dbReference>
<protein>
    <recommendedName>
        <fullName evidence="2">DNA-directed DNA polymerase</fullName>
        <ecNumber evidence="2">2.7.7.7</ecNumber>
    </recommendedName>
</protein>
<evidence type="ECO:0000259" key="8">
    <source>
        <dbReference type="Pfam" id="PF03104"/>
    </source>
</evidence>
<feature type="domain" description="DNA-directed DNA polymerase family B exonuclease" evidence="8">
    <location>
        <begin position="464"/>
        <end position="708"/>
    </location>
</feature>
<dbReference type="CDD" id="cd05776">
    <property type="entry name" value="DNA_polB_alpha_exo"/>
    <property type="match status" value="1"/>
</dbReference>
<feature type="domain" description="DNA-directed DNA polymerase family B multifunctional" evidence="7">
    <location>
        <begin position="774"/>
        <end position="1009"/>
    </location>
</feature>
<evidence type="ECO:0000256" key="2">
    <source>
        <dbReference type="ARBA" id="ARBA00012417"/>
    </source>
</evidence>
<keyword evidence="4" id="KW-0548">Nucleotidyltransferase</keyword>
<dbReference type="Gene3D" id="1.10.287.690">
    <property type="entry name" value="Helix hairpin bin"/>
    <property type="match status" value="1"/>
</dbReference>
<dbReference type="GO" id="GO:0006272">
    <property type="term" value="P:leading strand elongation"/>
    <property type="evidence" value="ECO:0007669"/>
    <property type="project" value="TreeGrafter"/>
</dbReference>
<feature type="compositionally biased region" description="Basic and acidic residues" evidence="6">
    <location>
        <begin position="814"/>
        <end position="827"/>
    </location>
</feature>
<sequence length="1017" mass="117303">FIVDDDGFGYRDHGGEIWEREDNEEVGGKKKKRKVDVSYLVTLHLYNQIITLNLNFLQPNELHITNFMMPASTIRKNKGGLGNSTITQVKQKPKVTAEQSMDIMNNLLQELDNKDVDELEDVNASAVIAELNKPIAFNKSDELVNKYGVTLETQQDIKAKREYEQTMHEQTIGQNQQNVNVFSKKRKLDEISQPYENRSVGKDQNMSRQSEQLLQQQSINTSYFDAKSQLSHHNDQSMDYQSAKDLSMGGGSSESGSAQKSNNVMNVDNTGPMAFSKNQQNSSASKKDDWAQIKQQNQQATSEFKTMEQKSAMDIQEFDLPLNQDGTLSFYWIDAHEENNGADLYIFGKIYQPEIKQFVSCSMKVNGMQRELYALPKMQKISRDLTKEEESQLVRSVQLELDDIRKRKKRFQGITKWRCKAVTRKYAFEMPIQHGEHLFLKIKYDATMTPLPSTVYGNTFECLFGCNQSMLELFILKRKIKGPCWMTIKNPKKVKDFKKTWCRQEIEIDNPQFAEVTLDDLNRTDIPPLTSLTFHSKTTRSQNNTNEIAMISCLVHNNINQDGPSTTDKFQTFTLIRKLEGKPMPFDFEQKLRQKRENIQYFTNERQMIDLFVTRIFQIDPDLIVAHNLCGGIFDLLLARIQFLKDNHWSRIGRFKKGNIPTKKFDQGGSNYGGSQWIPRQVTCGRLLVDTFLSAKELVRETSYDLTYLSKVQLKKDRQDFDDDLLSQFYLASERIFQLIEHTEKDSYFTFMFMLHLSIIPLAKQLTNIAGNLWFRSLQNARAERNEMLLLHEFKKKKFILPDKKPPSAKDFKRGFMEENEEQDTKGGKKGGKRKKAKYAGGLVIEPKAGFYDNIVLLLDFNSLYPSIIQEYNLCFTTVNRRPTKKFDGSDLKNQFKVADNEDHQNDDEVEDVELPDKNVNTKDAVLPNVLRDLVQKRRAVKEKMKNEKDPVKLQQLENRQKAIKLTANSMYGCLGFSSSKFHASAIAALITKTGRETLLRTKDIAENKLGFNVVYG</sequence>
<dbReference type="GO" id="GO:0005658">
    <property type="term" value="C:alpha DNA polymerase:primase complex"/>
    <property type="evidence" value="ECO:0007669"/>
    <property type="project" value="TreeGrafter"/>
</dbReference>
<dbReference type="GO" id="GO:0003682">
    <property type="term" value="F:chromatin binding"/>
    <property type="evidence" value="ECO:0007669"/>
    <property type="project" value="TreeGrafter"/>
</dbReference>
<evidence type="ECO:0000259" key="7">
    <source>
        <dbReference type="Pfam" id="PF00136"/>
    </source>
</evidence>
<evidence type="ECO:0000256" key="6">
    <source>
        <dbReference type="SAM" id="MobiDB-lite"/>
    </source>
</evidence>
<evidence type="ECO:0000256" key="5">
    <source>
        <dbReference type="ARBA" id="ARBA00022932"/>
    </source>
</evidence>
<dbReference type="Gene3D" id="2.40.50.730">
    <property type="match status" value="1"/>
</dbReference>
<dbReference type="GO" id="GO:0003688">
    <property type="term" value="F:DNA replication origin binding"/>
    <property type="evidence" value="ECO:0007669"/>
    <property type="project" value="TreeGrafter"/>
</dbReference>
<dbReference type="SUPFAM" id="SSF56672">
    <property type="entry name" value="DNA/RNA polymerases"/>
    <property type="match status" value="1"/>
</dbReference>
<feature type="region of interest" description="Disordered" evidence="6">
    <location>
        <begin position="192"/>
        <end position="213"/>
    </location>
</feature>
<feature type="region of interest" description="Disordered" evidence="6">
    <location>
        <begin position="814"/>
        <end position="834"/>
    </location>
</feature>
<dbReference type="PANTHER" id="PTHR45861">
    <property type="entry name" value="DNA POLYMERASE ALPHA CATALYTIC SUBUNIT"/>
    <property type="match status" value="1"/>
</dbReference>
<dbReference type="GO" id="GO:0006273">
    <property type="term" value="P:lagging strand elongation"/>
    <property type="evidence" value="ECO:0007669"/>
    <property type="project" value="TreeGrafter"/>
</dbReference>
<dbReference type="InterPro" id="IPR006134">
    <property type="entry name" value="DNA-dir_DNA_pol_B_multi_dom"/>
</dbReference>
<dbReference type="InterPro" id="IPR036397">
    <property type="entry name" value="RNaseH_sf"/>
</dbReference>
<feature type="compositionally biased region" description="Polar residues" evidence="6">
    <location>
        <begin position="293"/>
        <end position="304"/>
    </location>
</feature>
<dbReference type="SMART" id="SM00486">
    <property type="entry name" value="POLBc"/>
    <property type="match status" value="1"/>
</dbReference>
<keyword evidence="5" id="KW-0239">DNA-directed DNA polymerase</keyword>
<comment type="similarity">
    <text evidence="1">Belongs to the DNA polymerase type-B family.</text>
</comment>
<feature type="non-terminal residue" evidence="9">
    <location>
        <position position="1017"/>
    </location>
</feature>
<dbReference type="InterPro" id="IPR006133">
    <property type="entry name" value="DNA-dir_DNA_pol_B_exonuc"/>
</dbReference>
<dbReference type="Gene3D" id="6.10.10.100">
    <property type="match status" value="1"/>
</dbReference>